<dbReference type="InterPro" id="IPR010916">
    <property type="entry name" value="TonB_box_CS"/>
</dbReference>
<organism evidence="7 8">
    <name type="scientific">Methylorubrum extorquens</name>
    <name type="common">Methylobacterium dichloromethanicum</name>
    <name type="synonym">Methylobacterium extorquens</name>
    <dbReference type="NCBI Taxonomy" id="408"/>
    <lineage>
        <taxon>Bacteria</taxon>
        <taxon>Pseudomonadati</taxon>
        <taxon>Pseudomonadota</taxon>
        <taxon>Alphaproteobacteria</taxon>
        <taxon>Hyphomicrobiales</taxon>
        <taxon>Methylobacteriaceae</taxon>
        <taxon>Methylorubrum</taxon>
    </lineage>
</organism>
<dbReference type="PANTHER" id="PTHR30469:SF15">
    <property type="entry name" value="HLYD FAMILY OF SECRETION PROTEINS"/>
    <property type="match status" value="1"/>
</dbReference>
<dbReference type="RefSeq" id="WP_056114594.1">
    <property type="nucleotide sequence ID" value="NZ_CP073633.1"/>
</dbReference>
<protein>
    <submittedName>
        <fullName evidence="7">Efflux RND transporter periplasmic adaptor subunit</fullName>
    </submittedName>
</protein>
<dbReference type="GO" id="GO:0015562">
    <property type="term" value="F:efflux transmembrane transporter activity"/>
    <property type="evidence" value="ECO:0007669"/>
    <property type="project" value="TreeGrafter"/>
</dbReference>
<reference evidence="7" key="1">
    <citation type="journal article" date="2022" name="Biotechnol. Bioprocess Eng.">
        <title>Pan-genome Analysis Reveals Comparative Genomic Features of Central Metabolic Pathways in Methylorubrum extorquens.</title>
        <authorList>
            <person name="Lee G.M."/>
            <person name="Scott-Nevros Z.K."/>
            <person name="Lee S.-M."/>
            <person name="Kim D."/>
        </authorList>
    </citation>
    <scope>NUCLEOTIDE SEQUENCE</scope>
    <source>
        <strain evidence="7">ATCC 55366</strain>
    </source>
</reference>
<evidence type="ECO:0000313" key="8">
    <source>
        <dbReference type="Proteomes" id="UP001223720"/>
    </source>
</evidence>
<dbReference type="Gene3D" id="2.40.420.20">
    <property type="match status" value="1"/>
</dbReference>
<evidence type="ECO:0000256" key="3">
    <source>
        <dbReference type="SAM" id="MobiDB-lite"/>
    </source>
</evidence>
<evidence type="ECO:0000256" key="4">
    <source>
        <dbReference type="SAM" id="SignalP"/>
    </source>
</evidence>
<dbReference type="Gene3D" id="2.40.50.100">
    <property type="match status" value="1"/>
</dbReference>
<feature type="domain" description="YknX-like C-terminal permuted SH3-like" evidence="6">
    <location>
        <begin position="317"/>
        <end position="384"/>
    </location>
</feature>
<sequence>MIRARTLAVPALVLTALSFGPAWAETAPPPAKTAPAATVSVVEAERREIVESVVVTGTLVPRDEILVTPEIDGYRLVELLTEEGMRVEKGQVLARLNRDLIDRQLTQQNALIDKVSAAVLQAQSNIEQAEAAELEARLAHDRAKQLIQTGITTAAVMENRTAALRQAEGKLAFARNGLAMAKAELAQAKAVRDELELRLARTEIRAPEAGIVSRRTARVGMATSASAEPLFRLIARGEIELEAEVIETKLPLLREGAPAFIEIGEGERVTGSVRAVYPEVDKASRLGKVRVRLDPDPRLRIGTFARGAVELARTRGVTVPQASVLYGGGKRSSVLVVAEDKVESREVRTGLSDDDDIEIRSGLAEGERVVARAGSFLRDGDRVRPVSLARQGQTPVSVSAAPSPQATADAGSR</sequence>
<evidence type="ECO:0000259" key="5">
    <source>
        <dbReference type="Pfam" id="PF25954"/>
    </source>
</evidence>
<dbReference type="EMBL" id="CP073633">
    <property type="protein sequence ID" value="WHQ70427.1"/>
    <property type="molecule type" value="Genomic_DNA"/>
</dbReference>
<dbReference type="PANTHER" id="PTHR30469">
    <property type="entry name" value="MULTIDRUG RESISTANCE PROTEIN MDTA"/>
    <property type="match status" value="1"/>
</dbReference>
<feature type="signal peptide" evidence="4">
    <location>
        <begin position="1"/>
        <end position="24"/>
    </location>
</feature>
<feature type="coiled-coil region" evidence="2">
    <location>
        <begin position="164"/>
        <end position="205"/>
    </location>
</feature>
<dbReference type="InterPro" id="IPR058792">
    <property type="entry name" value="Beta-barrel_RND_2"/>
</dbReference>
<dbReference type="InterPro" id="IPR058637">
    <property type="entry name" value="YknX-like_C"/>
</dbReference>
<dbReference type="SUPFAM" id="SSF111369">
    <property type="entry name" value="HlyD-like secretion proteins"/>
    <property type="match status" value="1"/>
</dbReference>
<dbReference type="Gene3D" id="2.40.30.170">
    <property type="match status" value="1"/>
</dbReference>
<dbReference type="NCBIfam" id="TIGR01730">
    <property type="entry name" value="RND_mfp"/>
    <property type="match status" value="1"/>
</dbReference>
<comment type="similarity">
    <text evidence="1">Belongs to the membrane fusion protein (MFP) (TC 8.A.1) family.</text>
</comment>
<gene>
    <name evidence="7" type="ORF">KEC54_01895</name>
</gene>
<evidence type="ECO:0000256" key="1">
    <source>
        <dbReference type="ARBA" id="ARBA00009477"/>
    </source>
</evidence>
<evidence type="ECO:0000256" key="2">
    <source>
        <dbReference type="SAM" id="Coils"/>
    </source>
</evidence>
<accession>A0AAX3WJ63</accession>
<feature type="region of interest" description="Disordered" evidence="3">
    <location>
        <begin position="382"/>
        <end position="413"/>
    </location>
</feature>
<dbReference type="GO" id="GO:1990281">
    <property type="term" value="C:efflux pump complex"/>
    <property type="evidence" value="ECO:0007669"/>
    <property type="project" value="TreeGrafter"/>
</dbReference>
<keyword evidence="4" id="KW-0732">Signal</keyword>
<dbReference type="Proteomes" id="UP001223720">
    <property type="component" value="Chromosome"/>
</dbReference>
<name>A0AAX3WJ63_METEX</name>
<dbReference type="Gene3D" id="1.10.287.470">
    <property type="entry name" value="Helix hairpin bin"/>
    <property type="match status" value="1"/>
</dbReference>
<dbReference type="Pfam" id="PF25954">
    <property type="entry name" value="Beta-barrel_RND_2"/>
    <property type="match status" value="1"/>
</dbReference>
<proteinExistence type="inferred from homology"/>
<dbReference type="InterPro" id="IPR006143">
    <property type="entry name" value="RND_pump_MFP"/>
</dbReference>
<feature type="domain" description="CusB-like beta-barrel" evidence="5">
    <location>
        <begin position="241"/>
        <end position="308"/>
    </location>
</feature>
<dbReference type="AlphaFoldDB" id="A0AAX3WJ63"/>
<evidence type="ECO:0000313" key="7">
    <source>
        <dbReference type="EMBL" id="WHQ70427.1"/>
    </source>
</evidence>
<feature type="compositionally biased region" description="Polar residues" evidence="3">
    <location>
        <begin position="390"/>
        <end position="406"/>
    </location>
</feature>
<dbReference type="PROSITE" id="PS00430">
    <property type="entry name" value="TONB_DEPENDENT_REC_1"/>
    <property type="match status" value="1"/>
</dbReference>
<evidence type="ECO:0000259" key="6">
    <source>
        <dbReference type="Pfam" id="PF25989"/>
    </source>
</evidence>
<dbReference type="Pfam" id="PF25989">
    <property type="entry name" value="YknX_C"/>
    <property type="match status" value="1"/>
</dbReference>
<keyword evidence="2" id="KW-0175">Coiled coil</keyword>
<feature type="chain" id="PRO_5043915158" evidence="4">
    <location>
        <begin position="25"/>
        <end position="413"/>
    </location>
</feature>